<reference evidence="1" key="1">
    <citation type="submission" date="2023-06" db="EMBL/GenBank/DDBJ databases">
        <authorList>
            <consortium name="Lawrence Berkeley National Laboratory"/>
            <person name="Ahrendt S."/>
            <person name="Sahu N."/>
            <person name="Indic B."/>
            <person name="Wong-Bajracharya J."/>
            <person name="Merenyi Z."/>
            <person name="Ke H.-M."/>
            <person name="Monk M."/>
            <person name="Kocsube S."/>
            <person name="Drula E."/>
            <person name="Lipzen A."/>
            <person name="Balint B."/>
            <person name="Henrissat B."/>
            <person name="Andreopoulos B."/>
            <person name="Martin F.M."/>
            <person name="Harder C.B."/>
            <person name="Rigling D."/>
            <person name="Ford K.L."/>
            <person name="Foster G.D."/>
            <person name="Pangilinan J."/>
            <person name="Papanicolaou A."/>
            <person name="Barry K."/>
            <person name="LaButti K."/>
            <person name="Viragh M."/>
            <person name="Koriabine M."/>
            <person name="Yan M."/>
            <person name="Riley R."/>
            <person name="Champramary S."/>
            <person name="Plett K.L."/>
            <person name="Tsai I.J."/>
            <person name="Slot J."/>
            <person name="Sipos G."/>
            <person name="Plett J."/>
            <person name="Nagy L.G."/>
            <person name="Grigoriev I.V."/>
        </authorList>
    </citation>
    <scope>NUCLEOTIDE SEQUENCE</scope>
    <source>
        <strain evidence="1">CCBAS 213</strain>
    </source>
</reference>
<dbReference type="EMBL" id="JAUEPS010000039">
    <property type="protein sequence ID" value="KAK0449064.1"/>
    <property type="molecule type" value="Genomic_DNA"/>
</dbReference>
<dbReference type="Proteomes" id="UP001175211">
    <property type="component" value="Unassembled WGS sequence"/>
</dbReference>
<gene>
    <name evidence="1" type="ORF">EV420DRAFT_1565686</name>
</gene>
<dbReference type="AlphaFoldDB" id="A0AA39JX52"/>
<organism evidence="1 2">
    <name type="scientific">Armillaria tabescens</name>
    <name type="common">Ringless honey mushroom</name>
    <name type="synonym">Agaricus tabescens</name>
    <dbReference type="NCBI Taxonomy" id="1929756"/>
    <lineage>
        <taxon>Eukaryota</taxon>
        <taxon>Fungi</taxon>
        <taxon>Dikarya</taxon>
        <taxon>Basidiomycota</taxon>
        <taxon>Agaricomycotina</taxon>
        <taxon>Agaricomycetes</taxon>
        <taxon>Agaricomycetidae</taxon>
        <taxon>Agaricales</taxon>
        <taxon>Marasmiineae</taxon>
        <taxon>Physalacriaceae</taxon>
        <taxon>Desarmillaria</taxon>
    </lineage>
</organism>
<keyword evidence="2" id="KW-1185">Reference proteome</keyword>
<sequence>MFGCLALNVVAFGLLLACTHHPITLLFFSATAAFLISDEAKSCGSSVYGGRVIIPKERKAERPLALCVICKDLLEK</sequence>
<name>A0AA39JX52_ARMTA</name>
<dbReference type="RefSeq" id="XP_060326779.1">
    <property type="nucleotide sequence ID" value="XM_060474040.1"/>
</dbReference>
<dbReference type="GeneID" id="85357588"/>
<evidence type="ECO:0000313" key="1">
    <source>
        <dbReference type="EMBL" id="KAK0449064.1"/>
    </source>
</evidence>
<comment type="caution">
    <text evidence="1">The sequence shown here is derived from an EMBL/GenBank/DDBJ whole genome shotgun (WGS) entry which is preliminary data.</text>
</comment>
<accession>A0AA39JX52</accession>
<proteinExistence type="predicted"/>
<protein>
    <submittedName>
        <fullName evidence="1">Uncharacterized protein</fullName>
    </submittedName>
</protein>
<evidence type="ECO:0000313" key="2">
    <source>
        <dbReference type="Proteomes" id="UP001175211"/>
    </source>
</evidence>